<feature type="domain" description="NusB/RsmB/TIM44" evidence="7">
    <location>
        <begin position="4"/>
        <end position="135"/>
    </location>
</feature>
<dbReference type="PANTHER" id="PTHR11078:SF3">
    <property type="entry name" value="ANTITERMINATION NUSB DOMAIN-CONTAINING PROTEIN"/>
    <property type="match status" value="1"/>
</dbReference>
<gene>
    <name evidence="6 8" type="primary">nusB</name>
    <name evidence="8" type="ORF">KHX13_05365</name>
</gene>
<dbReference type="GO" id="GO:0005829">
    <property type="term" value="C:cytosol"/>
    <property type="evidence" value="ECO:0007669"/>
    <property type="project" value="TreeGrafter"/>
</dbReference>
<dbReference type="InterPro" id="IPR011605">
    <property type="entry name" value="NusB_fam"/>
</dbReference>
<dbReference type="InterPro" id="IPR035926">
    <property type="entry name" value="NusB-like_sf"/>
</dbReference>
<dbReference type="AlphaFoldDB" id="A0A943EEU9"/>
<dbReference type="GO" id="GO:0031564">
    <property type="term" value="P:transcription antitermination"/>
    <property type="evidence" value="ECO:0007669"/>
    <property type="project" value="UniProtKB-KW"/>
</dbReference>
<evidence type="ECO:0000259" key="7">
    <source>
        <dbReference type="Pfam" id="PF01029"/>
    </source>
</evidence>
<keyword evidence="3 6" id="KW-0694">RNA-binding</keyword>
<dbReference type="EMBL" id="JAGZCZ010000005">
    <property type="protein sequence ID" value="MBS5519745.1"/>
    <property type="molecule type" value="Genomic_DNA"/>
</dbReference>
<sequence length="140" mass="15469">MSRREARTLAMKSLFSLDFTTDVSPLDTVKALLEDEDTPALPKDDENYAAALVTGTREHLEAIDSVLDTLSDEWKVKRMAGVDRNLLRMAAFEMYFSPEKIAPAIAISEAVEIAKIYGGDDSPHFINGLLGTLVRNHGKD</sequence>
<comment type="function">
    <text evidence="6">Involved in transcription antitermination. Required for transcription of ribosomal RNA (rRNA) genes. Binds specifically to the boxA antiterminator sequence of the ribosomal RNA (rrn) operons.</text>
</comment>
<keyword evidence="5 6" id="KW-0804">Transcription</keyword>
<dbReference type="Pfam" id="PF01029">
    <property type="entry name" value="NusB"/>
    <property type="match status" value="1"/>
</dbReference>
<dbReference type="PANTHER" id="PTHR11078">
    <property type="entry name" value="N UTILIZATION SUBSTANCE PROTEIN B-RELATED"/>
    <property type="match status" value="1"/>
</dbReference>
<keyword evidence="4 6" id="KW-0805">Transcription regulation</keyword>
<evidence type="ECO:0000256" key="6">
    <source>
        <dbReference type="HAMAP-Rule" id="MF_00073"/>
    </source>
</evidence>
<dbReference type="HAMAP" id="MF_00073">
    <property type="entry name" value="NusB"/>
    <property type="match status" value="1"/>
</dbReference>
<dbReference type="GO" id="GO:0006353">
    <property type="term" value="P:DNA-templated transcription termination"/>
    <property type="evidence" value="ECO:0007669"/>
    <property type="project" value="UniProtKB-UniRule"/>
</dbReference>
<comment type="similarity">
    <text evidence="1 6">Belongs to the NusB family.</text>
</comment>
<dbReference type="SUPFAM" id="SSF48013">
    <property type="entry name" value="NusB-like"/>
    <property type="match status" value="1"/>
</dbReference>
<protein>
    <recommendedName>
        <fullName evidence="6">Transcription antitermination protein NusB</fullName>
    </recommendedName>
    <alternativeName>
        <fullName evidence="6">Antitermination factor NusB</fullName>
    </alternativeName>
</protein>
<comment type="caution">
    <text evidence="8">The sequence shown here is derived from an EMBL/GenBank/DDBJ whole genome shotgun (WGS) entry which is preliminary data.</text>
</comment>
<dbReference type="GO" id="GO:0003723">
    <property type="term" value="F:RNA binding"/>
    <property type="evidence" value="ECO:0007669"/>
    <property type="project" value="UniProtKB-UniRule"/>
</dbReference>
<reference evidence="8" key="1">
    <citation type="submission" date="2021-02" db="EMBL/GenBank/DDBJ databases">
        <title>Infant gut strain persistence is associated with maternal origin, phylogeny, and functional potential including surface adhesion and iron acquisition.</title>
        <authorList>
            <person name="Lou Y.C."/>
        </authorList>
    </citation>
    <scope>NUCLEOTIDE SEQUENCE</scope>
    <source>
        <strain evidence="8">L3_106_000M1_dasL3_106_000M1_concoct_15</strain>
    </source>
</reference>
<evidence type="ECO:0000313" key="9">
    <source>
        <dbReference type="Proteomes" id="UP000754226"/>
    </source>
</evidence>
<name>A0A943EEU9_9FIRM</name>
<evidence type="ECO:0000313" key="8">
    <source>
        <dbReference type="EMBL" id="MBS5519745.1"/>
    </source>
</evidence>
<evidence type="ECO:0000256" key="4">
    <source>
        <dbReference type="ARBA" id="ARBA00023015"/>
    </source>
</evidence>
<dbReference type="Gene3D" id="1.10.940.10">
    <property type="entry name" value="NusB-like"/>
    <property type="match status" value="1"/>
</dbReference>
<evidence type="ECO:0000256" key="1">
    <source>
        <dbReference type="ARBA" id="ARBA00005952"/>
    </source>
</evidence>
<evidence type="ECO:0000256" key="2">
    <source>
        <dbReference type="ARBA" id="ARBA00022814"/>
    </source>
</evidence>
<evidence type="ECO:0000256" key="3">
    <source>
        <dbReference type="ARBA" id="ARBA00022884"/>
    </source>
</evidence>
<proteinExistence type="inferred from homology"/>
<evidence type="ECO:0000256" key="5">
    <source>
        <dbReference type="ARBA" id="ARBA00023163"/>
    </source>
</evidence>
<dbReference type="Proteomes" id="UP000754226">
    <property type="component" value="Unassembled WGS sequence"/>
</dbReference>
<accession>A0A943EEU9</accession>
<keyword evidence="2 6" id="KW-0889">Transcription antitermination</keyword>
<dbReference type="NCBIfam" id="TIGR01951">
    <property type="entry name" value="nusB"/>
    <property type="match status" value="1"/>
</dbReference>
<dbReference type="InterPro" id="IPR006027">
    <property type="entry name" value="NusB_RsmB_TIM44"/>
</dbReference>
<organism evidence="8 9">
    <name type="scientific">Acidaminococcus intestini</name>
    <dbReference type="NCBI Taxonomy" id="187327"/>
    <lineage>
        <taxon>Bacteria</taxon>
        <taxon>Bacillati</taxon>
        <taxon>Bacillota</taxon>
        <taxon>Negativicutes</taxon>
        <taxon>Acidaminococcales</taxon>
        <taxon>Acidaminococcaceae</taxon>
        <taxon>Acidaminococcus</taxon>
    </lineage>
</organism>